<protein>
    <submittedName>
        <fullName evidence="1">Uncharacterized protein</fullName>
    </submittedName>
</protein>
<evidence type="ECO:0000313" key="2">
    <source>
        <dbReference type="Proteomes" id="UP000220914"/>
    </source>
</evidence>
<dbReference type="EMBL" id="PDCP01000168">
    <property type="protein sequence ID" value="PEG32987.1"/>
    <property type="molecule type" value="Genomic_DNA"/>
</dbReference>
<reference evidence="1 2" key="1">
    <citation type="submission" date="2017-10" db="EMBL/GenBank/DDBJ databases">
        <title>The new phylogeny of genus Mycobacterium.</title>
        <authorList>
            <person name="Tortoli E."/>
            <person name="Trovato A."/>
            <person name="Cirillo D.M."/>
        </authorList>
    </citation>
    <scope>NUCLEOTIDE SEQUENCE [LARGE SCALE GENOMIC DNA]</scope>
    <source>
        <strain evidence="1 2">CCUG37673</strain>
    </source>
</reference>
<dbReference type="Proteomes" id="UP000220914">
    <property type="component" value="Unassembled WGS sequence"/>
</dbReference>
<accession>A0A2A7MN92</accession>
<keyword evidence="2" id="KW-1185">Reference proteome</keyword>
<gene>
    <name evidence="1" type="ORF">CQY20_33235</name>
</gene>
<dbReference type="AlphaFoldDB" id="A0A2A7MN92"/>
<sequence>MRASRAGLKRGVAFEGVAAHQPGDPGLGDAVIAGDLRLGTSFDEYGGDDQASLRHPLKLADEAMPMS</sequence>
<proteinExistence type="predicted"/>
<organism evidence="1 2">
    <name type="scientific">Mycolicibacterium agri</name>
    <name type="common">Mycobacterium agri</name>
    <dbReference type="NCBI Taxonomy" id="36811"/>
    <lineage>
        <taxon>Bacteria</taxon>
        <taxon>Bacillati</taxon>
        <taxon>Actinomycetota</taxon>
        <taxon>Actinomycetes</taxon>
        <taxon>Mycobacteriales</taxon>
        <taxon>Mycobacteriaceae</taxon>
        <taxon>Mycolicibacterium</taxon>
    </lineage>
</organism>
<name>A0A2A7MN92_MYCAG</name>
<comment type="caution">
    <text evidence="1">The sequence shown here is derived from an EMBL/GenBank/DDBJ whole genome shotgun (WGS) entry which is preliminary data.</text>
</comment>
<evidence type="ECO:0000313" key="1">
    <source>
        <dbReference type="EMBL" id="PEG32987.1"/>
    </source>
</evidence>